<dbReference type="GO" id="GO:0003723">
    <property type="term" value="F:RNA binding"/>
    <property type="evidence" value="ECO:0007669"/>
    <property type="project" value="InterPro"/>
</dbReference>
<feature type="domain" description="RNA 2-O ribose methyltransferase substrate binding" evidence="4">
    <location>
        <begin position="29"/>
        <end position="101"/>
    </location>
</feature>
<dbReference type="GO" id="GO:0008173">
    <property type="term" value="F:RNA methyltransferase activity"/>
    <property type="evidence" value="ECO:0007669"/>
    <property type="project" value="InterPro"/>
</dbReference>
<dbReference type="Proteomes" id="UP000180235">
    <property type="component" value="Chromosome"/>
</dbReference>
<dbReference type="GO" id="GO:0032259">
    <property type="term" value="P:methylation"/>
    <property type="evidence" value="ECO:0007669"/>
    <property type="project" value="UniProtKB-KW"/>
</dbReference>
<dbReference type="SMART" id="SM00967">
    <property type="entry name" value="SpoU_sub_bind"/>
    <property type="match status" value="1"/>
</dbReference>
<dbReference type="CDD" id="cd18095">
    <property type="entry name" value="SpoU-like_rRNA-MTase"/>
    <property type="match status" value="1"/>
</dbReference>
<dbReference type="Gene3D" id="3.40.1280.10">
    <property type="match status" value="1"/>
</dbReference>
<dbReference type="EMBL" id="CP017675">
    <property type="protein sequence ID" value="APB35005.1"/>
    <property type="molecule type" value="Genomic_DNA"/>
</dbReference>
<keyword evidence="6" id="KW-1185">Reference proteome</keyword>
<dbReference type="Pfam" id="PF22435">
    <property type="entry name" value="MRM3-like_sub_bind"/>
    <property type="match status" value="1"/>
</dbReference>
<evidence type="ECO:0000256" key="2">
    <source>
        <dbReference type="ARBA" id="ARBA00022603"/>
    </source>
</evidence>
<accession>A0A1J0AGF2</accession>
<evidence type="ECO:0000259" key="4">
    <source>
        <dbReference type="SMART" id="SM00967"/>
    </source>
</evidence>
<proteinExistence type="inferred from homology"/>
<dbReference type="OrthoDB" id="9794400at2"/>
<sequence>MITSRRHPLVQQIRQLHTPKGRRGLGQFLLEGTHLLLAALEQGIELQYICYTEPWSERYPDLASNLTAPIAQPVSPQVMDVLATTVHPDGVVGVAPIPSLEPLPAPGRLNLLGYRLQDPGNVGTLIRTGAAVGVPHLLLTEDSVDPYHPKVLRSAAGQWFRCPPWVCVDPLSVIKQYQQNQVQIIATHAQADPIYWQVDWTRPSLLLLGNEGQGLPPAWLEQADRVVRLPQQSGVESVNVAVAAAVCLYEALRQGWTELEN</sequence>
<dbReference type="InterPro" id="IPR029064">
    <property type="entry name" value="Ribosomal_eL30-like_sf"/>
</dbReference>
<dbReference type="InterPro" id="IPR029028">
    <property type="entry name" value="Alpha/beta_knot_MTases"/>
</dbReference>
<dbReference type="InterPro" id="IPR029026">
    <property type="entry name" value="tRNA_m1G_MTases_N"/>
</dbReference>
<dbReference type="InterPro" id="IPR051259">
    <property type="entry name" value="rRNA_Methyltransferase"/>
</dbReference>
<organism evidence="5 6">
    <name type="scientific">Gloeomargarita lithophora Alchichica-D10</name>
    <dbReference type="NCBI Taxonomy" id="1188229"/>
    <lineage>
        <taxon>Bacteria</taxon>
        <taxon>Bacillati</taxon>
        <taxon>Cyanobacteriota</taxon>
        <taxon>Cyanophyceae</taxon>
        <taxon>Gloeomargaritales</taxon>
        <taxon>Gloeomargaritaceae</taxon>
        <taxon>Gloeomargarita</taxon>
    </lineage>
</organism>
<dbReference type="InterPro" id="IPR053888">
    <property type="entry name" value="MRM3-like_sub_bind"/>
</dbReference>
<keyword evidence="2 5" id="KW-0489">Methyltransferase</keyword>
<dbReference type="InterPro" id="IPR001537">
    <property type="entry name" value="SpoU_MeTrfase"/>
</dbReference>
<reference evidence="5 6" key="1">
    <citation type="submission" date="2016-10" db="EMBL/GenBank/DDBJ databases">
        <title>Description of Gloeomargarita lithophora gen. nov., sp. nov., a thylakoid-bearing basal-branching cyanobacterium with intracellular carbonates, and proposal for Gloeomargaritales ord. nov.</title>
        <authorList>
            <person name="Moreira D."/>
            <person name="Tavera R."/>
            <person name="Benzerara K."/>
            <person name="Skouri-Panet F."/>
            <person name="Couradeau E."/>
            <person name="Gerard E."/>
            <person name="Loussert C."/>
            <person name="Novelo E."/>
            <person name="Zivanovic Y."/>
            <person name="Lopez-Garcia P."/>
        </authorList>
    </citation>
    <scope>NUCLEOTIDE SEQUENCE [LARGE SCALE GENOMIC DNA]</scope>
    <source>
        <strain evidence="5 6">D10</strain>
    </source>
</reference>
<evidence type="ECO:0000256" key="1">
    <source>
        <dbReference type="ARBA" id="ARBA00007228"/>
    </source>
</evidence>
<dbReference type="Pfam" id="PF00588">
    <property type="entry name" value="SpoU_methylase"/>
    <property type="match status" value="1"/>
</dbReference>
<comment type="similarity">
    <text evidence="1">Belongs to the class IV-like SAM-binding methyltransferase superfamily. RNA methyltransferase TrmH family.</text>
</comment>
<gene>
    <name evidence="5" type="primary">spoU</name>
    <name evidence="5" type="ORF">GlitD10_2663</name>
</gene>
<dbReference type="SUPFAM" id="SSF55315">
    <property type="entry name" value="L30e-like"/>
    <property type="match status" value="1"/>
</dbReference>
<dbReference type="SUPFAM" id="SSF75217">
    <property type="entry name" value="alpha/beta knot"/>
    <property type="match status" value="1"/>
</dbReference>
<dbReference type="PANTHER" id="PTHR43191">
    <property type="entry name" value="RRNA METHYLTRANSFERASE 3"/>
    <property type="match status" value="1"/>
</dbReference>
<dbReference type="RefSeq" id="WP_071455360.1">
    <property type="nucleotide sequence ID" value="NZ_CP017675.1"/>
</dbReference>
<evidence type="ECO:0000313" key="5">
    <source>
        <dbReference type="EMBL" id="APB35005.1"/>
    </source>
</evidence>
<dbReference type="GO" id="GO:0006396">
    <property type="term" value="P:RNA processing"/>
    <property type="evidence" value="ECO:0007669"/>
    <property type="project" value="InterPro"/>
</dbReference>
<dbReference type="GO" id="GO:0005737">
    <property type="term" value="C:cytoplasm"/>
    <property type="evidence" value="ECO:0007669"/>
    <property type="project" value="UniProtKB-ARBA"/>
</dbReference>
<dbReference type="AlphaFoldDB" id="A0A1J0AGF2"/>
<evidence type="ECO:0000313" key="6">
    <source>
        <dbReference type="Proteomes" id="UP000180235"/>
    </source>
</evidence>
<name>A0A1J0AGF2_9CYAN</name>
<keyword evidence="3 5" id="KW-0808">Transferase</keyword>
<dbReference type="KEGG" id="glt:GlitD10_2663"/>
<dbReference type="Gene3D" id="3.30.1330.30">
    <property type="match status" value="1"/>
</dbReference>
<evidence type="ECO:0000256" key="3">
    <source>
        <dbReference type="ARBA" id="ARBA00022679"/>
    </source>
</evidence>
<dbReference type="STRING" id="1188229.GlitD10_2663"/>
<dbReference type="PANTHER" id="PTHR43191:SF2">
    <property type="entry name" value="RRNA METHYLTRANSFERASE 3, MITOCHONDRIAL"/>
    <property type="match status" value="1"/>
</dbReference>
<dbReference type="InterPro" id="IPR013123">
    <property type="entry name" value="SpoU_subst-bd"/>
</dbReference>
<protein>
    <submittedName>
        <fullName evidence="5">tRNA/rRNA methyltransferase (SpoU)</fullName>
    </submittedName>
</protein>